<proteinExistence type="predicted"/>
<dbReference type="EMBL" id="GL377306">
    <property type="protein sequence ID" value="EFI96740.1"/>
    <property type="molecule type" value="Genomic_DNA"/>
</dbReference>
<accession>D8Q455</accession>
<dbReference type="HOGENOM" id="CLU_1305480_0_0_1"/>
<name>D8Q455_SCHCM</name>
<dbReference type="OrthoDB" id="10335345at2759"/>
<dbReference type="RefSeq" id="XP_003031643.1">
    <property type="nucleotide sequence ID" value="XM_003031597.1"/>
</dbReference>
<gene>
    <name evidence="2" type="ORF">SCHCODRAFT_108777</name>
</gene>
<keyword evidence="3" id="KW-1185">Reference proteome</keyword>
<dbReference type="GeneID" id="9589421"/>
<protein>
    <submittedName>
        <fullName evidence="2">Uncharacterized protein</fullName>
    </submittedName>
</protein>
<organism evidence="3">
    <name type="scientific">Schizophyllum commune (strain H4-8 / FGSC 9210)</name>
    <name type="common">Split gill fungus</name>
    <dbReference type="NCBI Taxonomy" id="578458"/>
    <lineage>
        <taxon>Eukaryota</taxon>
        <taxon>Fungi</taxon>
        <taxon>Dikarya</taxon>
        <taxon>Basidiomycota</taxon>
        <taxon>Agaricomycotina</taxon>
        <taxon>Agaricomycetes</taxon>
        <taxon>Agaricomycetidae</taxon>
        <taxon>Agaricales</taxon>
        <taxon>Schizophyllaceae</taxon>
        <taxon>Schizophyllum</taxon>
    </lineage>
</organism>
<dbReference type="InParanoid" id="D8Q455"/>
<feature type="compositionally biased region" description="Low complexity" evidence="1">
    <location>
        <begin position="36"/>
        <end position="53"/>
    </location>
</feature>
<reference evidence="2 3" key="1">
    <citation type="journal article" date="2010" name="Nat. Biotechnol.">
        <title>Genome sequence of the model mushroom Schizophyllum commune.</title>
        <authorList>
            <person name="Ohm R.A."/>
            <person name="de Jong J.F."/>
            <person name="Lugones L.G."/>
            <person name="Aerts A."/>
            <person name="Kothe E."/>
            <person name="Stajich J.E."/>
            <person name="de Vries R.P."/>
            <person name="Record E."/>
            <person name="Levasseur A."/>
            <person name="Baker S.E."/>
            <person name="Bartholomew K.A."/>
            <person name="Coutinho P.M."/>
            <person name="Erdmann S."/>
            <person name="Fowler T.J."/>
            <person name="Gathman A.C."/>
            <person name="Lombard V."/>
            <person name="Henrissat B."/>
            <person name="Knabe N."/>
            <person name="Kuees U."/>
            <person name="Lilly W.W."/>
            <person name="Lindquist E."/>
            <person name="Lucas S."/>
            <person name="Magnuson J.K."/>
            <person name="Piumi F."/>
            <person name="Raudaskoski M."/>
            <person name="Salamov A."/>
            <person name="Schmutz J."/>
            <person name="Schwarze F.W.M.R."/>
            <person name="vanKuyk P.A."/>
            <person name="Horton J.S."/>
            <person name="Grigoriev I.V."/>
            <person name="Woesten H.A.B."/>
        </authorList>
    </citation>
    <scope>NUCLEOTIDE SEQUENCE [LARGE SCALE GENOMIC DNA]</scope>
    <source>
        <strain evidence="3">H4-8 / FGSC 9210</strain>
    </source>
</reference>
<evidence type="ECO:0000313" key="2">
    <source>
        <dbReference type="EMBL" id="EFI96740.1"/>
    </source>
</evidence>
<evidence type="ECO:0000313" key="3">
    <source>
        <dbReference type="Proteomes" id="UP000007431"/>
    </source>
</evidence>
<feature type="compositionally biased region" description="Acidic residues" evidence="1">
    <location>
        <begin position="1"/>
        <end position="11"/>
    </location>
</feature>
<evidence type="ECO:0000256" key="1">
    <source>
        <dbReference type="SAM" id="MobiDB-lite"/>
    </source>
</evidence>
<sequence>MSEREDSDDGAEAVLHGTVAPDALHDATTGCEESYPDPSMSSAATASTPADPSTELNDSLYMKILRPSDALIPKPPATTNYCYYGWPLSIWQLKGALLRICRSYDLDGVPIPRMIPEMTFMLENKLGFRYPLRTAFVKAGKEDKDLPLKLYPTAPGISFLFLVGTCGKPFQDQRPTQEQVRILTDEWFGNPAQWMEDAKSKEDWLGYSWAC</sequence>
<dbReference type="AlphaFoldDB" id="D8Q455"/>
<dbReference type="KEGG" id="scm:SCHCO_02542991"/>
<feature type="non-terminal residue" evidence="2">
    <location>
        <position position="211"/>
    </location>
</feature>
<dbReference type="Proteomes" id="UP000007431">
    <property type="component" value="Unassembled WGS sequence"/>
</dbReference>
<dbReference type="VEuPathDB" id="FungiDB:SCHCODRAFT_02542991"/>
<feature type="region of interest" description="Disordered" evidence="1">
    <location>
        <begin position="1"/>
        <end position="53"/>
    </location>
</feature>